<dbReference type="InterPro" id="IPR032288">
    <property type="entry name" value="Metallophos_C"/>
</dbReference>
<dbReference type="Pfam" id="PF16370">
    <property type="entry name" value="MetallophosC"/>
    <property type="match status" value="1"/>
</dbReference>
<feature type="domain" description="Calcineurin-like phosphoesterase N-terminal" evidence="3">
    <location>
        <begin position="30"/>
        <end position="105"/>
    </location>
</feature>
<sequence length="479" mass="55306">MIRYINRYIMILGLVLCVGTVQAQCRLLHGKVSCKGKGLANVMVTDGSICINTNERGEYSFQSVNKDGFVYISIPAGYVTDIEKGTIPLFYKKIEQDQDVYNFELIKNPKEDTRHTFFVHADVQVTALSDLEKYKNIVNDCKQLMRDYCSHDTFGVDCGDVVGDSPFLFPEYINTIKEIGYPVFRAIGNHDMDYYGRSHETSDNTFSNYFGPTHYSFNKGNAHYIIVNNNFYIGRDYFYMGYIDEKTFTWLEQDLASVPKGSLVFLIMHIPGRLKDKQTQFQYNYDLIADQTINFGALSEMMKPYQAHIISGHMHYNLNIEHSPNLIEHNTAAICGTWWRGEICLDGTPQGYAVYEVDGNDVKWYYKGSGYKKEYQFRGYPVGTSAEYPFDIIVNVWNYDPTWKVEWLENGKVMGSLQKYTGFDPDAQILCADKKKVVYDWILPIKNEHMFRAKPQNPKAKIEVRVTDRFGQVYTDVIK</sequence>
<dbReference type="SUPFAM" id="SSF56300">
    <property type="entry name" value="Metallo-dependent phosphatases"/>
    <property type="match status" value="1"/>
</dbReference>
<evidence type="ECO:0008006" key="5">
    <source>
        <dbReference type="Google" id="ProtNLM"/>
    </source>
</evidence>
<name>A0A212K3V0_9BACT</name>
<dbReference type="InterPro" id="IPR032285">
    <property type="entry name" value="Metallophos_N"/>
</dbReference>
<accession>A0A212K3V0</accession>
<dbReference type="Gene3D" id="3.60.21.10">
    <property type="match status" value="1"/>
</dbReference>
<dbReference type="InterPro" id="IPR029052">
    <property type="entry name" value="Metallo-depent_PP-like"/>
</dbReference>
<dbReference type="InterPro" id="IPR051918">
    <property type="entry name" value="STPP_CPPED1"/>
</dbReference>
<evidence type="ECO:0000259" key="3">
    <source>
        <dbReference type="Pfam" id="PF16371"/>
    </source>
</evidence>
<evidence type="ECO:0000259" key="1">
    <source>
        <dbReference type="Pfam" id="PF00149"/>
    </source>
</evidence>
<proteinExistence type="predicted"/>
<reference evidence="4" key="1">
    <citation type="submission" date="2016-04" db="EMBL/GenBank/DDBJ databases">
        <authorList>
            <person name="Evans L.H."/>
            <person name="Alamgir A."/>
            <person name="Owens N."/>
            <person name="Weber N.D."/>
            <person name="Virtaneva K."/>
            <person name="Barbian K."/>
            <person name="Babar A."/>
            <person name="Rosenke K."/>
        </authorList>
    </citation>
    <scope>NUCLEOTIDE SEQUENCE</scope>
    <source>
        <strain evidence="4">86-2</strain>
    </source>
</reference>
<gene>
    <name evidence="4" type="ORF">KL86DYS2_12932</name>
</gene>
<dbReference type="InterPro" id="IPR004843">
    <property type="entry name" value="Calcineurin-like_PHP"/>
</dbReference>
<dbReference type="EMBL" id="FLUL01000001">
    <property type="protein sequence ID" value="SBW06205.1"/>
    <property type="molecule type" value="Genomic_DNA"/>
</dbReference>
<dbReference type="PANTHER" id="PTHR43143">
    <property type="entry name" value="METALLOPHOSPHOESTERASE, CALCINEURIN SUPERFAMILY"/>
    <property type="match status" value="1"/>
</dbReference>
<dbReference type="PANTHER" id="PTHR43143:SF1">
    <property type="entry name" value="SERINE_THREONINE-PROTEIN PHOSPHATASE CPPED1"/>
    <property type="match status" value="1"/>
</dbReference>
<feature type="domain" description="Calcineurin-like phosphoesterase" evidence="1">
    <location>
        <begin position="152"/>
        <end position="316"/>
    </location>
</feature>
<dbReference type="AlphaFoldDB" id="A0A212K3V0"/>
<evidence type="ECO:0000259" key="2">
    <source>
        <dbReference type="Pfam" id="PF16370"/>
    </source>
</evidence>
<evidence type="ECO:0000313" key="4">
    <source>
        <dbReference type="EMBL" id="SBW06205.1"/>
    </source>
</evidence>
<dbReference type="Pfam" id="PF00149">
    <property type="entry name" value="Metallophos"/>
    <property type="match status" value="1"/>
</dbReference>
<dbReference type="GO" id="GO:0016787">
    <property type="term" value="F:hydrolase activity"/>
    <property type="evidence" value="ECO:0007669"/>
    <property type="project" value="InterPro"/>
</dbReference>
<dbReference type="Pfam" id="PF16371">
    <property type="entry name" value="MetallophosN"/>
    <property type="match status" value="1"/>
</dbReference>
<organism evidence="4">
    <name type="scientific">uncultured Dysgonomonas sp</name>
    <dbReference type="NCBI Taxonomy" id="206096"/>
    <lineage>
        <taxon>Bacteria</taxon>
        <taxon>Pseudomonadati</taxon>
        <taxon>Bacteroidota</taxon>
        <taxon>Bacteroidia</taxon>
        <taxon>Bacteroidales</taxon>
        <taxon>Dysgonomonadaceae</taxon>
        <taxon>Dysgonomonas</taxon>
        <taxon>environmental samples</taxon>
    </lineage>
</organism>
<dbReference type="RefSeq" id="WP_296951103.1">
    <property type="nucleotide sequence ID" value="NZ_LT599021.1"/>
</dbReference>
<protein>
    <recommendedName>
        <fullName evidence="5">Calcineurin-like phosphoesterase domain-containing protein</fullName>
    </recommendedName>
</protein>
<feature type="domain" description="Calcineurin-like phosphoesterase C-terminal" evidence="2">
    <location>
        <begin position="328"/>
        <end position="474"/>
    </location>
</feature>